<sequence length="84" mass="7949">MPYEPRVPASSNCVAFQSTALYAAASASSSGASGSSSGTRTATSVPSATSSGSGTNGAMGSPSFNLLAVGSVAVSAFVGLLAVL</sequence>
<dbReference type="AlphaFoldDB" id="M5BP27"/>
<evidence type="ECO:0000313" key="3">
    <source>
        <dbReference type="EMBL" id="CCO29463.1"/>
    </source>
</evidence>
<evidence type="ECO:0000256" key="1">
    <source>
        <dbReference type="SAM" id="MobiDB-lite"/>
    </source>
</evidence>
<protein>
    <submittedName>
        <fullName evidence="3">Uncharacterized protein</fullName>
    </submittedName>
</protein>
<keyword evidence="2" id="KW-0472">Membrane</keyword>
<keyword evidence="2" id="KW-1133">Transmembrane helix</keyword>
<name>M5BP27_THACB</name>
<keyword evidence="2" id="KW-0812">Transmembrane</keyword>
<evidence type="ECO:0000313" key="4">
    <source>
        <dbReference type="Proteomes" id="UP000012065"/>
    </source>
</evidence>
<dbReference type="HOGENOM" id="CLU_2529028_0_0_1"/>
<organism evidence="3 4">
    <name type="scientific">Thanatephorus cucumeris (strain AG1-IB / isolate 7/3/14)</name>
    <name type="common">Lettuce bottom rot fungus</name>
    <name type="synonym">Rhizoctonia solani</name>
    <dbReference type="NCBI Taxonomy" id="1108050"/>
    <lineage>
        <taxon>Eukaryota</taxon>
        <taxon>Fungi</taxon>
        <taxon>Dikarya</taxon>
        <taxon>Basidiomycota</taxon>
        <taxon>Agaricomycotina</taxon>
        <taxon>Agaricomycetes</taxon>
        <taxon>Cantharellales</taxon>
        <taxon>Ceratobasidiaceae</taxon>
        <taxon>Rhizoctonia</taxon>
        <taxon>Rhizoctonia solani AG-1</taxon>
    </lineage>
</organism>
<feature type="region of interest" description="Disordered" evidence="1">
    <location>
        <begin position="28"/>
        <end position="56"/>
    </location>
</feature>
<reference evidence="3 4" key="1">
    <citation type="journal article" date="2013" name="J. Biotechnol.">
        <title>Establishment and interpretation of the genome sequence of the phytopathogenic fungus Rhizoctonia solani AG1-IB isolate 7/3/14.</title>
        <authorList>
            <person name="Wibberg D.W."/>
            <person name="Jelonek L.J."/>
            <person name="Rupp O.R."/>
            <person name="Hennig M.H."/>
            <person name="Eikmeyer F.E."/>
            <person name="Goesmann A.G."/>
            <person name="Hartmann A.H."/>
            <person name="Borriss R.B."/>
            <person name="Grosch R.G."/>
            <person name="Puehler A.P."/>
            <person name="Schlueter A.S."/>
        </authorList>
    </citation>
    <scope>NUCLEOTIDE SEQUENCE [LARGE SCALE GENOMIC DNA]</scope>
    <source>
        <strain evidence="4">AG1-IB / isolate 7/3/14</strain>
    </source>
</reference>
<gene>
    <name evidence="3" type="ORF">BN14_03476</name>
</gene>
<comment type="caution">
    <text evidence="3">The sequence shown here is derived from an EMBL/GenBank/DDBJ whole genome shotgun (WGS) entry which is preliminary data.</text>
</comment>
<dbReference type="EMBL" id="CAOJ01004844">
    <property type="protein sequence ID" value="CCO29463.1"/>
    <property type="molecule type" value="Genomic_DNA"/>
</dbReference>
<accession>M5BP27</accession>
<feature type="transmembrane region" description="Helical" evidence="2">
    <location>
        <begin position="66"/>
        <end position="83"/>
    </location>
</feature>
<proteinExistence type="predicted"/>
<dbReference type="Proteomes" id="UP000012065">
    <property type="component" value="Unassembled WGS sequence"/>
</dbReference>
<evidence type="ECO:0000256" key="2">
    <source>
        <dbReference type="SAM" id="Phobius"/>
    </source>
</evidence>